<evidence type="ECO:0000313" key="4">
    <source>
        <dbReference type="Proteomes" id="UP000036458"/>
    </source>
</evidence>
<dbReference type="PROSITE" id="PS51257">
    <property type="entry name" value="PROKAR_LIPOPROTEIN"/>
    <property type="match status" value="1"/>
</dbReference>
<keyword evidence="1" id="KW-0732">Signal</keyword>
<organism evidence="3 4">
    <name type="scientific">Rufibacter radiotolerans</name>
    <dbReference type="NCBI Taxonomy" id="1379910"/>
    <lineage>
        <taxon>Bacteria</taxon>
        <taxon>Pseudomonadati</taxon>
        <taxon>Bacteroidota</taxon>
        <taxon>Cytophagia</taxon>
        <taxon>Cytophagales</taxon>
        <taxon>Hymenobacteraceae</taxon>
        <taxon>Rufibacter</taxon>
    </lineage>
</organism>
<dbReference type="AlphaFoldDB" id="A0A0H4VP67"/>
<reference evidence="3 4" key="1">
    <citation type="submission" date="2015-01" db="EMBL/GenBank/DDBJ databases">
        <title>Rufibacter sp./DG31D/ whole genome sequencing.</title>
        <authorList>
            <person name="Kim M.K."/>
            <person name="Srinivasan S."/>
            <person name="Lee J.-J."/>
        </authorList>
    </citation>
    <scope>NUCLEOTIDE SEQUENCE [LARGE SCALE GENOMIC DNA]</scope>
    <source>
        <strain evidence="3 4">DG31D</strain>
    </source>
</reference>
<dbReference type="OrthoDB" id="680270at2"/>
<sequence>MYLKSFPVFLLVLSLAGVFTSCDILGNGPCLEGKGTTKTETRDVPVFKGVDMRLPGNILISPGPTQGVSIKGFSNLLPEIITEVNGTTLVIRSQSCLEYTNSETTIEIKLPDLENVELKSSADVTVQAVPSSKKLRLSISGSGCLRYSGNIARLSLLHSGSGDIFLDGTANSLESTVSGAGRVKGYFMKADTGKIMLTSSGYQQVWANNYLDATTTGTGNIYYRGHPTTLITYSTSSGKVVNDN</sequence>
<dbReference type="RefSeq" id="WP_048920602.1">
    <property type="nucleotide sequence ID" value="NZ_CP010777.1"/>
</dbReference>
<dbReference type="Pfam" id="PF10988">
    <property type="entry name" value="DUF2807"/>
    <property type="match status" value="1"/>
</dbReference>
<dbReference type="EMBL" id="CP010777">
    <property type="protein sequence ID" value="AKQ45707.1"/>
    <property type="molecule type" value="Genomic_DNA"/>
</dbReference>
<gene>
    <name evidence="3" type="ORF">TH63_08670</name>
</gene>
<evidence type="ECO:0000259" key="2">
    <source>
        <dbReference type="Pfam" id="PF10988"/>
    </source>
</evidence>
<feature type="signal peptide" evidence="1">
    <location>
        <begin position="1"/>
        <end position="20"/>
    </location>
</feature>
<protein>
    <recommendedName>
        <fullName evidence="2">Putative auto-transporter adhesin head GIN domain-containing protein</fullName>
    </recommendedName>
</protein>
<feature type="chain" id="PRO_5005211038" description="Putative auto-transporter adhesin head GIN domain-containing protein" evidence="1">
    <location>
        <begin position="21"/>
        <end position="244"/>
    </location>
</feature>
<name>A0A0H4VP67_9BACT</name>
<evidence type="ECO:0000313" key="3">
    <source>
        <dbReference type="EMBL" id="AKQ45707.1"/>
    </source>
</evidence>
<feature type="domain" description="Putative auto-transporter adhesin head GIN" evidence="2">
    <location>
        <begin position="47"/>
        <end position="227"/>
    </location>
</feature>
<keyword evidence="4" id="KW-1185">Reference proteome</keyword>
<proteinExistence type="predicted"/>
<dbReference type="Gene3D" id="2.160.20.120">
    <property type="match status" value="1"/>
</dbReference>
<dbReference type="KEGG" id="ruf:TH63_08670"/>
<dbReference type="InterPro" id="IPR021255">
    <property type="entry name" value="DUF2807"/>
</dbReference>
<accession>A0A0H4VP67</accession>
<evidence type="ECO:0000256" key="1">
    <source>
        <dbReference type="SAM" id="SignalP"/>
    </source>
</evidence>
<dbReference type="STRING" id="1379910.TH63_08670"/>
<dbReference type="Proteomes" id="UP000036458">
    <property type="component" value="Chromosome"/>
</dbReference>
<dbReference type="PATRIC" id="fig|1379910.4.peg.1884"/>